<dbReference type="PROSITE" id="PS51253">
    <property type="entry name" value="HTH_CENPB"/>
    <property type="match status" value="1"/>
</dbReference>
<evidence type="ECO:0000313" key="3">
    <source>
        <dbReference type="EMBL" id="KAL2632892.1"/>
    </source>
</evidence>
<dbReference type="EMBL" id="JBHFFA010000003">
    <property type="protein sequence ID" value="KAL2632892.1"/>
    <property type="molecule type" value="Genomic_DNA"/>
</dbReference>
<evidence type="ECO:0000259" key="2">
    <source>
        <dbReference type="PROSITE" id="PS51253"/>
    </source>
</evidence>
<dbReference type="GO" id="GO:0003677">
    <property type="term" value="F:DNA binding"/>
    <property type="evidence" value="ECO:0007669"/>
    <property type="project" value="UniProtKB-KW"/>
</dbReference>
<dbReference type="Gene3D" id="1.10.10.60">
    <property type="entry name" value="Homeodomain-like"/>
    <property type="match status" value="1"/>
</dbReference>
<dbReference type="PANTHER" id="PTHR19303">
    <property type="entry name" value="TRANSPOSON"/>
    <property type="match status" value="1"/>
</dbReference>
<dbReference type="InterPro" id="IPR009057">
    <property type="entry name" value="Homeodomain-like_sf"/>
</dbReference>
<keyword evidence="4" id="KW-1185">Reference proteome</keyword>
<sequence>MAPRVQLTNAERAEIGRHYAVGGCSGKEMSIWATKKFGMKVNTMTISLIIWKEEKWLSADLAPHEKRSRKPECENMEKLLYVWFCSMQERSVTLTDELVTDKAKQLYNTIPRDCESTKNFKSFHGWLSGFKKRYNIKSYARHGEAGSVEITQEVLAKIESLKQLISQFDPEDVYNVDETGLFFRLEPRRSLATKKMSGKKASKGRLTIALTCNMTGTDKLVPFVIHKYNRPHAFTKRNIRRADNLGILWHSNTKVWMMIDLFEMFLVKFEKHLRLVGKEKVLLLLDNFSGHKIVSVQSQIRIIRVEFFPPNVTAVYQPMDCGFVLSRLTTGSIL</sequence>
<dbReference type="InterPro" id="IPR050863">
    <property type="entry name" value="CenT-Element_Derived"/>
</dbReference>
<dbReference type="Pfam" id="PF03184">
    <property type="entry name" value="DDE_1"/>
    <property type="match status" value="1"/>
</dbReference>
<dbReference type="PANTHER" id="PTHR19303:SF73">
    <property type="entry name" value="PROTEIN PDC2"/>
    <property type="match status" value="1"/>
</dbReference>
<organism evidence="3 4">
    <name type="scientific">Riccia fluitans</name>
    <dbReference type="NCBI Taxonomy" id="41844"/>
    <lineage>
        <taxon>Eukaryota</taxon>
        <taxon>Viridiplantae</taxon>
        <taxon>Streptophyta</taxon>
        <taxon>Embryophyta</taxon>
        <taxon>Marchantiophyta</taxon>
        <taxon>Marchantiopsida</taxon>
        <taxon>Marchantiidae</taxon>
        <taxon>Marchantiales</taxon>
        <taxon>Ricciaceae</taxon>
        <taxon>Riccia</taxon>
    </lineage>
</organism>
<dbReference type="SMART" id="SM00674">
    <property type="entry name" value="CENPB"/>
    <property type="match status" value="1"/>
</dbReference>
<dbReference type="Proteomes" id="UP001605036">
    <property type="component" value="Unassembled WGS sequence"/>
</dbReference>
<evidence type="ECO:0000256" key="1">
    <source>
        <dbReference type="ARBA" id="ARBA00023125"/>
    </source>
</evidence>
<feature type="domain" description="HTH CENPB-type" evidence="2">
    <location>
        <begin position="64"/>
        <end position="140"/>
    </location>
</feature>
<protein>
    <recommendedName>
        <fullName evidence="2">HTH CENPB-type domain-containing protein</fullName>
    </recommendedName>
</protein>
<dbReference type="SUPFAM" id="SSF46689">
    <property type="entry name" value="Homeodomain-like"/>
    <property type="match status" value="1"/>
</dbReference>
<name>A0ABD1YT56_9MARC</name>
<comment type="caution">
    <text evidence="3">The sequence shown here is derived from an EMBL/GenBank/DDBJ whole genome shotgun (WGS) entry which is preliminary data.</text>
</comment>
<gene>
    <name evidence="3" type="ORF">R1flu_004371</name>
</gene>
<accession>A0ABD1YT56</accession>
<dbReference type="InterPro" id="IPR004875">
    <property type="entry name" value="DDE_SF_endonuclease_dom"/>
</dbReference>
<dbReference type="AlphaFoldDB" id="A0ABD1YT56"/>
<evidence type="ECO:0000313" key="4">
    <source>
        <dbReference type="Proteomes" id="UP001605036"/>
    </source>
</evidence>
<keyword evidence="1" id="KW-0238">DNA-binding</keyword>
<reference evidence="3 4" key="1">
    <citation type="submission" date="2024-09" db="EMBL/GenBank/DDBJ databases">
        <title>Chromosome-scale assembly of Riccia fluitans.</title>
        <authorList>
            <person name="Paukszto L."/>
            <person name="Sawicki J."/>
            <person name="Karawczyk K."/>
            <person name="Piernik-Szablinska J."/>
            <person name="Szczecinska M."/>
            <person name="Mazdziarz M."/>
        </authorList>
    </citation>
    <scope>NUCLEOTIDE SEQUENCE [LARGE SCALE GENOMIC DNA]</scope>
    <source>
        <strain evidence="3">Rf_01</strain>
        <tissue evidence="3">Aerial parts of the thallus</tissue>
    </source>
</reference>
<dbReference type="Pfam" id="PF03221">
    <property type="entry name" value="HTH_Tnp_Tc5"/>
    <property type="match status" value="1"/>
</dbReference>
<dbReference type="InterPro" id="IPR006600">
    <property type="entry name" value="HTH_CenpB_DNA-bd_dom"/>
</dbReference>
<proteinExistence type="predicted"/>